<keyword evidence="1" id="KW-0812">Transmembrane</keyword>
<feature type="transmembrane region" description="Helical" evidence="1">
    <location>
        <begin position="108"/>
        <end position="128"/>
    </location>
</feature>
<dbReference type="EMBL" id="JACHBL010000001">
    <property type="protein sequence ID" value="MBB5596956.1"/>
    <property type="molecule type" value="Genomic_DNA"/>
</dbReference>
<feature type="transmembrane region" description="Helical" evidence="1">
    <location>
        <begin position="190"/>
        <end position="207"/>
    </location>
</feature>
<dbReference type="GO" id="GO:0016020">
    <property type="term" value="C:membrane"/>
    <property type="evidence" value="ECO:0007669"/>
    <property type="project" value="UniProtKB-SubCell"/>
</dbReference>
<dbReference type="RefSeq" id="WP_183639736.1">
    <property type="nucleotide sequence ID" value="NZ_JACHBL010000001.1"/>
</dbReference>
<organism evidence="2 3">
    <name type="scientific">Neomicrococcus lactis</name>
    <dbReference type="NCBI Taxonomy" id="732241"/>
    <lineage>
        <taxon>Bacteria</taxon>
        <taxon>Bacillati</taxon>
        <taxon>Actinomycetota</taxon>
        <taxon>Actinomycetes</taxon>
        <taxon>Micrococcales</taxon>
        <taxon>Micrococcaceae</taxon>
        <taxon>Neomicrococcus</taxon>
    </lineage>
</organism>
<evidence type="ECO:0000313" key="3">
    <source>
        <dbReference type="Proteomes" id="UP000523863"/>
    </source>
</evidence>
<keyword evidence="3" id="KW-1185">Reference proteome</keyword>
<sequence length="233" mass="24288">MNEIIQTLTNQEAGSQTATIVLLNALAYVLMALGAWLLGRRNDLGWWAYMFGVFAGPLMTALLYGYEGLISAIPAMLVGIFGLWKWSKFPTLGHFGRAVPSRTVTVKTVVTFVILVIIFTALNLGPMLTSGFALSSGSELIVLNMVLAAIITVGFIGVANGKALSFLAIAVGAVGVVVMVLANSPALGTLGSYVFVALGAVAGWFAWKAGEPVASEAQGAADEAVEEEASTAE</sequence>
<proteinExistence type="predicted"/>
<comment type="caution">
    <text evidence="2">The sequence shown here is derived from an EMBL/GenBank/DDBJ whole genome shotgun (WGS) entry which is preliminary data.</text>
</comment>
<reference evidence="2 3" key="1">
    <citation type="submission" date="2020-08" db="EMBL/GenBank/DDBJ databases">
        <title>Sequencing the genomes of 1000 actinobacteria strains.</title>
        <authorList>
            <person name="Klenk H.-P."/>
        </authorList>
    </citation>
    <scope>NUCLEOTIDE SEQUENCE [LARGE SCALE GENOMIC DNA]</scope>
    <source>
        <strain evidence="2 3">DSM 23694</strain>
    </source>
</reference>
<feature type="transmembrane region" description="Helical" evidence="1">
    <location>
        <begin position="70"/>
        <end position="87"/>
    </location>
</feature>
<protein>
    <recommendedName>
        <fullName evidence="4">Nicotinamide mononucleotide transporter</fullName>
    </recommendedName>
</protein>
<feature type="transmembrane region" description="Helical" evidence="1">
    <location>
        <begin position="140"/>
        <end position="159"/>
    </location>
</feature>
<name>A0A7W8Y8U1_9MICC</name>
<accession>A0A7W8Y8U1</accession>
<dbReference type="AlphaFoldDB" id="A0A7W8Y8U1"/>
<evidence type="ECO:0000256" key="1">
    <source>
        <dbReference type="SAM" id="Phobius"/>
    </source>
</evidence>
<feature type="transmembrane region" description="Helical" evidence="1">
    <location>
        <begin position="46"/>
        <end position="64"/>
    </location>
</feature>
<feature type="transmembrane region" description="Helical" evidence="1">
    <location>
        <begin position="166"/>
        <end position="184"/>
    </location>
</feature>
<feature type="transmembrane region" description="Helical" evidence="1">
    <location>
        <begin position="20"/>
        <end position="39"/>
    </location>
</feature>
<dbReference type="Proteomes" id="UP000523863">
    <property type="component" value="Unassembled WGS sequence"/>
</dbReference>
<dbReference type="GO" id="GO:0034257">
    <property type="term" value="F:nicotinamide riboside transmembrane transporter activity"/>
    <property type="evidence" value="ECO:0007669"/>
    <property type="project" value="InterPro"/>
</dbReference>
<keyword evidence="1" id="KW-1133">Transmembrane helix</keyword>
<evidence type="ECO:0000313" key="2">
    <source>
        <dbReference type="EMBL" id="MBB5596956.1"/>
    </source>
</evidence>
<gene>
    <name evidence="2" type="ORF">BKA12_000036</name>
</gene>
<evidence type="ECO:0008006" key="4">
    <source>
        <dbReference type="Google" id="ProtNLM"/>
    </source>
</evidence>
<keyword evidence="1" id="KW-0472">Membrane</keyword>